<dbReference type="InterPro" id="IPR000772">
    <property type="entry name" value="Ricin_B_lectin"/>
</dbReference>
<dbReference type="Gene3D" id="2.60.40.1180">
    <property type="entry name" value="Golgi alpha-mannosidase II"/>
    <property type="match status" value="2"/>
</dbReference>
<feature type="domain" description="F5/8 type C" evidence="3">
    <location>
        <begin position="742"/>
        <end position="898"/>
    </location>
</feature>
<dbReference type="InterPro" id="IPR008979">
    <property type="entry name" value="Galactose-bd-like_sf"/>
</dbReference>
<dbReference type="Gene3D" id="2.60.40.1760">
    <property type="entry name" value="glycosyl hydrolase (family 31)"/>
    <property type="match status" value="1"/>
</dbReference>
<proteinExistence type="inferred from homology"/>
<dbReference type="Pfam" id="PF21365">
    <property type="entry name" value="Glyco_hydro_31_3rd"/>
    <property type="match status" value="1"/>
</dbReference>
<protein>
    <recommendedName>
        <fullName evidence="3">F5/8 type C domain-containing protein</fullName>
    </recommendedName>
</protein>
<reference evidence="4 5" key="1">
    <citation type="journal article" date="2019" name="Int. J. Syst. Evol. Microbiol.">
        <title>The Global Catalogue of Microorganisms (GCM) 10K type strain sequencing project: providing services to taxonomists for standard genome sequencing and annotation.</title>
        <authorList>
            <consortium name="The Broad Institute Genomics Platform"/>
            <consortium name="The Broad Institute Genome Sequencing Center for Infectious Disease"/>
            <person name="Wu L."/>
            <person name="Ma J."/>
        </authorList>
    </citation>
    <scope>NUCLEOTIDE SEQUENCE [LARGE SCALE GENOMIC DNA]</scope>
    <source>
        <strain evidence="4 5">JCM 16013</strain>
    </source>
</reference>
<dbReference type="Pfam" id="PF17137">
    <property type="entry name" value="DUF5110"/>
    <property type="match status" value="1"/>
</dbReference>
<keyword evidence="5" id="KW-1185">Reference proteome</keyword>
<dbReference type="SUPFAM" id="SSF51445">
    <property type="entry name" value="(Trans)glycosidases"/>
    <property type="match status" value="1"/>
</dbReference>
<dbReference type="InterPro" id="IPR048395">
    <property type="entry name" value="Glyco_hydro_31_C"/>
</dbReference>
<keyword evidence="2" id="KW-0378">Hydrolase</keyword>
<dbReference type="SUPFAM" id="SSF74650">
    <property type="entry name" value="Galactose mutarotase-like"/>
    <property type="match status" value="1"/>
</dbReference>
<dbReference type="Pfam" id="PF01055">
    <property type="entry name" value="Glyco_hydro_31_2nd"/>
    <property type="match status" value="1"/>
</dbReference>
<accession>A0ABN2TAM2</accession>
<evidence type="ECO:0000256" key="2">
    <source>
        <dbReference type="RuleBase" id="RU361185"/>
    </source>
</evidence>
<evidence type="ECO:0000256" key="1">
    <source>
        <dbReference type="ARBA" id="ARBA00007806"/>
    </source>
</evidence>
<comment type="caution">
    <text evidence="4">The sequence shown here is derived from an EMBL/GenBank/DDBJ whole genome shotgun (WGS) entry which is preliminary data.</text>
</comment>
<dbReference type="PANTHER" id="PTHR43863:SF2">
    <property type="entry name" value="MALTASE-GLUCOAMYLASE"/>
    <property type="match status" value="1"/>
</dbReference>
<dbReference type="InterPro" id="IPR025887">
    <property type="entry name" value="Glyco_hydro_31_N_dom"/>
</dbReference>
<evidence type="ECO:0000313" key="5">
    <source>
        <dbReference type="Proteomes" id="UP001499854"/>
    </source>
</evidence>
<dbReference type="SUPFAM" id="SSF50370">
    <property type="entry name" value="Ricin B-like lectins"/>
    <property type="match status" value="1"/>
</dbReference>
<gene>
    <name evidence="4" type="ORF">GCM10009838_79330</name>
</gene>
<name>A0ABN2TAM2_9ACTN</name>
<comment type="similarity">
    <text evidence="1 2">Belongs to the glycosyl hydrolase 31 family.</text>
</comment>
<dbReference type="InterPro" id="IPR017853">
    <property type="entry name" value="GH"/>
</dbReference>
<organism evidence="4 5">
    <name type="scientific">Catenulispora subtropica</name>
    <dbReference type="NCBI Taxonomy" id="450798"/>
    <lineage>
        <taxon>Bacteria</taxon>
        <taxon>Bacillati</taxon>
        <taxon>Actinomycetota</taxon>
        <taxon>Actinomycetes</taxon>
        <taxon>Catenulisporales</taxon>
        <taxon>Catenulisporaceae</taxon>
        <taxon>Catenulispora</taxon>
    </lineage>
</organism>
<dbReference type="EMBL" id="BAAAQM010000072">
    <property type="protein sequence ID" value="GAA2001641.1"/>
    <property type="molecule type" value="Genomic_DNA"/>
</dbReference>
<dbReference type="InterPro" id="IPR011013">
    <property type="entry name" value="Gal_mutarotase_sf_dom"/>
</dbReference>
<keyword evidence="2" id="KW-0326">Glycosidase</keyword>
<sequence length="1035" mass="109092">MAFAPTPASAATTTVGNVTAFSQSGATYSVSAGSTAVQVSFLRADIFRIQLDPSGSFTNPAGSKIAVNTAFTPPATTWSDAGSYYRIDTGSVTLRVYKAPLTFAAYRPDNSTLIWAESAGISWTDTDTTQSLGRGPSEQFYGTGLRLGAWALRGMTVPIAADNGWAENNNASPAPFYMSTNGYGVLRNTWQKGSYAFNSPVTTTQNEKRFDAYYFIGNDLKGVLGSYTDVTGKPFLAPEWGLELGNADCWNASNPTYSGDHTRLGHQTTTDVIAYAQAARNANMPSGWFLPNDGYGCGYTNLQTTVSSLASLGFHTGLWTSTGLPSIATEVGTDGTRGVKTDVGWVGGGYEYAFDGVQQAVNGIENNSNARRFVWTVDGWAGTQRNAIVWTGDNSGTNDTIRWSVPAVASAGLSGLNYASGDVGGIGGGDPNQFTRDLEWKSFLPVSMTMSGWGSTNPSAGYNDKEPWQYSEPNLSDNRKYLDLKMRLMPYHYTMSHTASVTGVPATRALVLEYPNDPVAQGNSVSEEFMAGDNFLVAPVVDGTTTRDGIYLPAGVWTDYWTGKTYQGPTTVNGYNAPLDTLPLFVRQGAIVPMWPQMNYTGEKPVSTLTYDVYPRGNSSFSLYEDDGITRDYQKGSSATQAVNVTAPASGSGNVVISVGASTGSYTGKPASRGYEFTTHLSGGPSAVTVGSTALAALTSKAAYDAATTGYYFDPNDHGGLLWVKAGNQSGAFTTTLTNATVPTPPSTVPSPLISKAGWTVKSYDSQETNAENGAAVNAIDGNTGTFWHTDWSVSPVPGLPHEIQIDMGTQSYVDSVKYLPRQDGGINGRIGDYEVYLSLDGVTWGSPVAVGHFADDATEKTVALASTKARFLRLRALSEAGNRGPWTSAAEISATGVAVPPSPAVQPPANVELVGQAASKCIDLPYGSTTPGTQPTLYVCTKNTNQLWTFTGSGTLTGKDGVCLDASAPIIAVQTCGTGIAGQKFTAHADGTVTNGPGGSSCLTPVGNGTDNGVQLQLAICVGSPSQRWNFVSP</sequence>
<evidence type="ECO:0000313" key="4">
    <source>
        <dbReference type="EMBL" id="GAA2001641.1"/>
    </source>
</evidence>
<dbReference type="Pfam" id="PF13802">
    <property type="entry name" value="Gal_mutarotas_2"/>
    <property type="match status" value="1"/>
</dbReference>
<dbReference type="InterPro" id="IPR013780">
    <property type="entry name" value="Glyco_hydro_b"/>
</dbReference>
<dbReference type="InterPro" id="IPR035992">
    <property type="entry name" value="Ricin_B-like_lectins"/>
</dbReference>
<dbReference type="Proteomes" id="UP001499854">
    <property type="component" value="Unassembled WGS sequence"/>
</dbReference>
<evidence type="ECO:0000259" key="3">
    <source>
        <dbReference type="PROSITE" id="PS50022"/>
    </source>
</evidence>
<dbReference type="Pfam" id="PF00754">
    <property type="entry name" value="F5_F8_type_C"/>
    <property type="match status" value="1"/>
</dbReference>
<dbReference type="CDD" id="cd14752">
    <property type="entry name" value="GH31_N"/>
    <property type="match status" value="1"/>
</dbReference>
<dbReference type="PROSITE" id="PS50231">
    <property type="entry name" value="RICIN_B_LECTIN"/>
    <property type="match status" value="1"/>
</dbReference>
<dbReference type="PROSITE" id="PS50022">
    <property type="entry name" value="FA58C_3"/>
    <property type="match status" value="1"/>
</dbReference>
<dbReference type="InterPro" id="IPR000421">
    <property type="entry name" value="FA58C"/>
</dbReference>
<dbReference type="Gene3D" id="3.20.20.80">
    <property type="entry name" value="Glycosidases"/>
    <property type="match status" value="1"/>
</dbReference>
<dbReference type="SUPFAM" id="SSF51011">
    <property type="entry name" value="Glycosyl hydrolase domain"/>
    <property type="match status" value="1"/>
</dbReference>
<dbReference type="InterPro" id="IPR000322">
    <property type="entry name" value="Glyco_hydro_31_TIM"/>
</dbReference>
<dbReference type="Gene3D" id="2.80.10.50">
    <property type="match status" value="1"/>
</dbReference>
<dbReference type="InterPro" id="IPR051816">
    <property type="entry name" value="Glycosyl_Hydrolase_31"/>
</dbReference>
<dbReference type="Pfam" id="PF00652">
    <property type="entry name" value="Ricin_B_lectin"/>
    <property type="match status" value="1"/>
</dbReference>
<dbReference type="PANTHER" id="PTHR43863">
    <property type="entry name" value="HYDROLASE, PUTATIVE (AFU_ORTHOLOGUE AFUA_1G03140)-RELATED"/>
    <property type="match status" value="1"/>
</dbReference>
<dbReference type="SUPFAM" id="SSF49785">
    <property type="entry name" value="Galactose-binding domain-like"/>
    <property type="match status" value="1"/>
</dbReference>
<dbReference type="SMART" id="SM00458">
    <property type="entry name" value="RICIN"/>
    <property type="match status" value="1"/>
</dbReference>
<dbReference type="Gene3D" id="2.60.120.260">
    <property type="entry name" value="Galactose-binding domain-like"/>
    <property type="match status" value="1"/>
</dbReference>
<dbReference type="InterPro" id="IPR033403">
    <property type="entry name" value="DUF5110"/>
</dbReference>